<organism evidence="1 2">
    <name type="scientific">Chryseosolibacter histidini</name>
    <dbReference type="NCBI Taxonomy" id="2782349"/>
    <lineage>
        <taxon>Bacteria</taxon>
        <taxon>Pseudomonadati</taxon>
        <taxon>Bacteroidota</taxon>
        <taxon>Cytophagia</taxon>
        <taxon>Cytophagales</taxon>
        <taxon>Chryseotaleaceae</taxon>
        <taxon>Chryseosolibacter</taxon>
    </lineage>
</organism>
<dbReference type="RefSeq" id="WP_254161983.1">
    <property type="nucleotide sequence ID" value="NZ_JAHESF010000005.1"/>
</dbReference>
<dbReference type="PROSITE" id="PS51257">
    <property type="entry name" value="PROKAR_LIPOPROTEIN"/>
    <property type="match status" value="1"/>
</dbReference>
<dbReference type="PANTHER" id="PTHR33361:SF16">
    <property type="entry name" value="DUF885 DOMAIN-CONTAINING PROTEIN"/>
    <property type="match status" value="1"/>
</dbReference>
<accession>A0AAP2DMC2</accession>
<evidence type="ECO:0000313" key="1">
    <source>
        <dbReference type="EMBL" id="MBT1696659.1"/>
    </source>
</evidence>
<name>A0AAP2DMC2_9BACT</name>
<comment type="caution">
    <text evidence="1">The sequence shown here is derived from an EMBL/GenBank/DDBJ whole genome shotgun (WGS) entry which is preliminary data.</text>
</comment>
<reference evidence="1 2" key="1">
    <citation type="submission" date="2021-05" db="EMBL/GenBank/DDBJ databases">
        <title>A Polyphasic approach of four new species of the genus Ohtaekwangia: Ohtaekwangia histidinii sp. nov., Ohtaekwangia cretensis sp. nov., Ohtaekwangia indiensis sp. nov., Ohtaekwangia reichenbachii sp. nov. from diverse environment.</title>
        <authorList>
            <person name="Octaviana S."/>
        </authorList>
    </citation>
    <scope>NUCLEOTIDE SEQUENCE [LARGE SCALE GENOMIC DNA]</scope>
    <source>
        <strain evidence="1 2">PWU4</strain>
    </source>
</reference>
<sequence length="597" mass="68306">MSFLQKNVLTIAALSVIIFSCSTDQKKETDTAGIKRTFDSLLNAYHEERLPLSPLEATVAGDNRYNALFPNVISAAYINQFKEFNERYRKNLSAIDRSKLSAEDQLSYDVLAWECDIALEGSRWKEELMPINQIFSMNLYIAQFTSGQSIQPFKTVKDYEDWLKRLDGYVAWCDTAIVNMKKGMATGYVLPKALAKKVVPQLASFDHGPVKDHLFFMPAKNMPADFSAADKTRLSKAYEDAVATKVIPVHRRLKDFFVKEYIPACRESSGVDAIPYGKQYYAYRIKLFTTTDLSADEIFALGKREVDRITQEMEKVKDQVGFKGDMKAFFDHLRTKKELMPFTRPEQVIENFNAIHEKMKPNLAKLFDKTPKTGFEVRRTEAFREASASAEYNPGSQDGSRPGIFYVPIPDVKHYNVLSDEDLFLHEAIPGHHYQIMLQMEDTSLPQFRRILTYSAYAEGWALYTESLGKELGLYTDPYQYMGMLSAEMHRAIRLVVDAGMHTQGWTREQAIQYSKDHEAETEEGIIAEIERYMAGPGQALSYKIGQLKIRELRTKAEQALGPKFNIAQFHNQVLETGSVPMKLLEEKINRWIEANK</sequence>
<evidence type="ECO:0000313" key="2">
    <source>
        <dbReference type="Proteomes" id="UP001319200"/>
    </source>
</evidence>
<dbReference type="EMBL" id="JAHESF010000005">
    <property type="protein sequence ID" value="MBT1696659.1"/>
    <property type="molecule type" value="Genomic_DNA"/>
</dbReference>
<proteinExistence type="predicted"/>
<dbReference type="InterPro" id="IPR010281">
    <property type="entry name" value="DUF885"/>
</dbReference>
<dbReference type="PANTHER" id="PTHR33361">
    <property type="entry name" value="GLR0591 PROTEIN"/>
    <property type="match status" value="1"/>
</dbReference>
<protein>
    <submittedName>
        <fullName evidence="1">DUF885 family protein</fullName>
    </submittedName>
</protein>
<dbReference type="AlphaFoldDB" id="A0AAP2DMC2"/>
<gene>
    <name evidence="1" type="ORF">KK083_07230</name>
</gene>
<dbReference type="Proteomes" id="UP001319200">
    <property type="component" value="Unassembled WGS sequence"/>
</dbReference>
<keyword evidence="2" id="KW-1185">Reference proteome</keyword>
<dbReference type="Pfam" id="PF05960">
    <property type="entry name" value="DUF885"/>
    <property type="match status" value="1"/>
</dbReference>